<dbReference type="SUPFAM" id="SSF46984">
    <property type="entry name" value="Smac/diablo"/>
    <property type="match status" value="1"/>
</dbReference>
<proteinExistence type="inferred from homology"/>
<keyword evidence="8" id="KW-1185">Reference proteome</keyword>
<evidence type="ECO:0000256" key="2">
    <source>
        <dbReference type="ARBA" id="ARBA00022703"/>
    </source>
</evidence>
<dbReference type="PANTHER" id="PTHR32247">
    <property type="entry name" value="DIABLO HOMOLOG, MITOCHONDRIAL"/>
    <property type="match status" value="1"/>
</dbReference>
<organism evidence="7 8">
    <name type="scientific">Haplochromis burtoni</name>
    <name type="common">Burton's mouthbrooder</name>
    <name type="synonym">Chromis burtoni</name>
    <dbReference type="NCBI Taxonomy" id="8153"/>
    <lineage>
        <taxon>Eukaryota</taxon>
        <taxon>Metazoa</taxon>
        <taxon>Chordata</taxon>
        <taxon>Craniata</taxon>
        <taxon>Vertebrata</taxon>
        <taxon>Euteleostomi</taxon>
        <taxon>Actinopterygii</taxon>
        <taxon>Neopterygii</taxon>
        <taxon>Teleostei</taxon>
        <taxon>Neoteleostei</taxon>
        <taxon>Acanthomorphata</taxon>
        <taxon>Ovalentaria</taxon>
        <taxon>Cichlomorphae</taxon>
        <taxon>Cichliformes</taxon>
        <taxon>Cichlidae</taxon>
        <taxon>African cichlids</taxon>
        <taxon>Pseudocrenilabrinae</taxon>
        <taxon>Haplochromini</taxon>
        <taxon>Haplochromis</taxon>
    </lineage>
</organism>
<comment type="subcellular location">
    <subcellularLocation>
        <location evidence="1">Mitochondrion</location>
    </subcellularLocation>
</comment>
<dbReference type="Proteomes" id="UP000264840">
    <property type="component" value="Unplaced"/>
</dbReference>
<dbReference type="Gene3D" id="1.20.58.70">
    <property type="match status" value="1"/>
</dbReference>
<protein>
    <recommendedName>
        <fullName evidence="5">Direct IAP-binding protein with low pI</fullName>
    </recommendedName>
</protein>
<dbReference type="InterPro" id="IPR009062">
    <property type="entry name" value="Smac/DIABLO-like_sf"/>
</dbReference>
<dbReference type="Ensembl" id="ENSHBUT00000023403.1">
    <property type="protein sequence ID" value="ENSHBUP00000015218.1"/>
    <property type="gene ID" value="ENSHBUG00000017109.1"/>
</dbReference>
<comment type="similarity">
    <text evidence="6">Belongs to the Smac/DIABLO protein family.</text>
</comment>
<evidence type="ECO:0000256" key="4">
    <source>
        <dbReference type="ARBA" id="ARBA00023128"/>
    </source>
</evidence>
<evidence type="ECO:0000256" key="6">
    <source>
        <dbReference type="ARBA" id="ARBA00046319"/>
    </source>
</evidence>
<dbReference type="FunFam" id="1.20.58.70:FF:000012">
    <property type="entry name" value="diablo homolog, mitochondrial isoform X1"/>
    <property type="match status" value="1"/>
</dbReference>
<reference evidence="7" key="1">
    <citation type="submission" date="2025-08" db="UniProtKB">
        <authorList>
            <consortium name="Ensembl"/>
        </authorList>
    </citation>
    <scope>IDENTIFICATION</scope>
</reference>
<dbReference type="GO" id="GO:0051402">
    <property type="term" value="P:neuron apoptotic process"/>
    <property type="evidence" value="ECO:0007669"/>
    <property type="project" value="TreeGrafter"/>
</dbReference>
<dbReference type="Pfam" id="PF09057">
    <property type="entry name" value="Smac_DIABLO"/>
    <property type="match status" value="1"/>
</dbReference>
<keyword evidence="4" id="KW-0496">Mitochondrion</keyword>
<keyword evidence="2" id="KW-0053">Apoptosis</keyword>
<name>A0A3Q2W2D7_HAPBU</name>
<reference evidence="7" key="2">
    <citation type="submission" date="2025-09" db="UniProtKB">
        <authorList>
            <consortium name="Ensembl"/>
        </authorList>
    </citation>
    <scope>IDENTIFICATION</scope>
</reference>
<evidence type="ECO:0000256" key="5">
    <source>
        <dbReference type="ARBA" id="ARBA00033049"/>
    </source>
</evidence>
<accession>A0A3Q2W2D7</accession>
<keyword evidence="3" id="KW-0809">Transit peptide</keyword>
<evidence type="ECO:0000313" key="7">
    <source>
        <dbReference type="Ensembl" id="ENSHBUP00000015218.1"/>
    </source>
</evidence>
<dbReference type="STRING" id="8153.ENSHBUP00000015218"/>
<sequence>MDFTGIRSLKLKVFFCFCFIRSSGSVLLSSRKPAVSKLGKWRNILYTGVASLAVGGGLCAVPFKQVEPLSHDSLIKRAASLATDSSSTFLSQTSLALIDAITEYAKAVHTLIALQKRYLDSLGKLTPAEEDSVWHVIIGQRAKVNDRQEDCKHFESTWFTAMKLCEAAAEAAYTSGAEHASVTARTNIQLAQAQVEEARKLSLDADKKLAETKVMEVQRMAQYAASLENNEEEEVPEAYLRED</sequence>
<dbReference type="GO" id="GO:0005739">
    <property type="term" value="C:mitochondrion"/>
    <property type="evidence" value="ECO:0007669"/>
    <property type="project" value="UniProtKB-SubCell"/>
</dbReference>
<dbReference type="AlphaFoldDB" id="A0A3Q2W2D7"/>
<evidence type="ECO:0000256" key="3">
    <source>
        <dbReference type="ARBA" id="ARBA00022946"/>
    </source>
</evidence>
<dbReference type="GO" id="GO:0043065">
    <property type="term" value="P:positive regulation of apoptotic process"/>
    <property type="evidence" value="ECO:0007669"/>
    <property type="project" value="UniProtKB-ARBA"/>
</dbReference>
<dbReference type="PANTHER" id="PTHR32247:SF3">
    <property type="entry name" value="DIABLO IAP-BINDING MITOCHONDRIAL PROTEIN"/>
    <property type="match status" value="1"/>
</dbReference>
<dbReference type="GO" id="GO:0008631">
    <property type="term" value="P:intrinsic apoptotic signaling pathway in response to oxidative stress"/>
    <property type="evidence" value="ECO:0007669"/>
    <property type="project" value="TreeGrafter"/>
</dbReference>
<dbReference type="GeneTree" id="ENSGT00390000007237"/>
<dbReference type="InterPro" id="IPR015142">
    <property type="entry name" value="Smac_DIABLO"/>
</dbReference>
<evidence type="ECO:0000313" key="8">
    <source>
        <dbReference type="Proteomes" id="UP000264840"/>
    </source>
</evidence>
<evidence type="ECO:0000256" key="1">
    <source>
        <dbReference type="ARBA" id="ARBA00004173"/>
    </source>
</evidence>